<reference evidence="2 3" key="1">
    <citation type="submission" date="2024-02" db="EMBL/GenBank/DDBJ databases">
        <title>Chromosome-level genome assembly of the Eurasian Minnow (Phoxinus phoxinus).</title>
        <authorList>
            <person name="Oriowo T.O."/>
            <person name="Martin S."/>
            <person name="Stange M."/>
            <person name="Chrysostomakis Y."/>
            <person name="Brown T."/>
            <person name="Winkler S."/>
            <person name="Kukowka S."/>
            <person name="Myers E.W."/>
            <person name="Bohne A."/>
        </authorList>
    </citation>
    <scope>NUCLEOTIDE SEQUENCE [LARGE SCALE GENOMIC DNA]</scope>
    <source>
        <strain evidence="2">ZFMK-TIS-60720</strain>
        <tissue evidence="2">Whole Organism</tissue>
    </source>
</reference>
<feature type="compositionally biased region" description="Basic and acidic residues" evidence="1">
    <location>
        <begin position="99"/>
        <end position="112"/>
    </location>
</feature>
<comment type="caution">
    <text evidence="2">The sequence shown here is derived from an EMBL/GenBank/DDBJ whole genome shotgun (WGS) entry which is preliminary data.</text>
</comment>
<name>A0AAN9H6E2_9TELE</name>
<evidence type="ECO:0000313" key="3">
    <source>
        <dbReference type="Proteomes" id="UP001364617"/>
    </source>
</evidence>
<dbReference type="EMBL" id="JAYKXH010000011">
    <property type="protein sequence ID" value="KAK7153507.1"/>
    <property type="molecule type" value="Genomic_DNA"/>
</dbReference>
<feature type="compositionally biased region" description="Low complexity" evidence="1">
    <location>
        <begin position="72"/>
        <end position="84"/>
    </location>
</feature>
<sequence>MEERIYQSDVVGRLAFKYMEMCKVDSSSDSESDTNPRWSDVSTKGWESSAPESREAPERLQKNYQQCLDPYDGSSEDSGSSADGVQKRRPRGPVRRRAGIRDHPDVRMRSSSDSETQSHCWPEVCVRLDLSDSGIHTRSGLSSPAPDRFPTGPRDTALPKRKLFPPGEPEEGMRRKRRCTSDTDMF</sequence>
<feature type="region of interest" description="Disordered" evidence="1">
    <location>
        <begin position="24"/>
        <end position="118"/>
    </location>
</feature>
<proteinExistence type="predicted"/>
<feature type="region of interest" description="Disordered" evidence="1">
    <location>
        <begin position="134"/>
        <end position="186"/>
    </location>
</feature>
<protein>
    <submittedName>
        <fullName evidence="2">Uncharacterized protein</fullName>
    </submittedName>
</protein>
<dbReference type="Proteomes" id="UP001364617">
    <property type="component" value="Unassembled WGS sequence"/>
</dbReference>
<dbReference type="AlphaFoldDB" id="A0AAN9H6E2"/>
<feature type="compositionally biased region" description="Basic residues" evidence="1">
    <location>
        <begin position="87"/>
        <end position="98"/>
    </location>
</feature>
<evidence type="ECO:0000256" key="1">
    <source>
        <dbReference type="SAM" id="MobiDB-lite"/>
    </source>
</evidence>
<organism evidence="2 3">
    <name type="scientific">Phoxinus phoxinus</name>
    <name type="common">Eurasian minnow</name>
    <dbReference type="NCBI Taxonomy" id="58324"/>
    <lineage>
        <taxon>Eukaryota</taxon>
        <taxon>Metazoa</taxon>
        <taxon>Chordata</taxon>
        <taxon>Craniata</taxon>
        <taxon>Vertebrata</taxon>
        <taxon>Euteleostomi</taxon>
        <taxon>Actinopterygii</taxon>
        <taxon>Neopterygii</taxon>
        <taxon>Teleostei</taxon>
        <taxon>Ostariophysi</taxon>
        <taxon>Cypriniformes</taxon>
        <taxon>Leuciscidae</taxon>
        <taxon>Phoxininae</taxon>
        <taxon>Phoxinus</taxon>
    </lineage>
</organism>
<evidence type="ECO:0000313" key="2">
    <source>
        <dbReference type="EMBL" id="KAK7153507.1"/>
    </source>
</evidence>
<keyword evidence="3" id="KW-1185">Reference proteome</keyword>
<feature type="compositionally biased region" description="Polar residues" evidence="1">
    <location>
        <begin position="25"/>
        <end position="46"/>
    </location>
</feature>
<feature type="compositionally biased region" description="Basic and acidic residues" evidence="1">
    <location>
        <begin position="52"/>
        <end position="61"/>
    </location>
</feature>
<gene>
    <name evidence="2" type="ORF">R3I93_011432</name>
</gene>
<accession>A0AAN9H6E2</accession>